<dbReference type="AlphaFoldDB" id="Q1N6D2"/>
<dbReference type="STRING" id="207949.RED65_09719"/>
<reference evidence="1 2" key="1">
    <citation type="submission" date="2006-03" db="EMBL/GenBank/DDBJ databases">
        <authorList>
            <person name="Pinhassi J."/>
            <person name="Pedros-Alio C."/>
            <person name="Ferriera S."/>
            <person name="Johnson J."/>
            <person name="Kravitz S."/>
            <person name="Halpern A."/>
            <person name="Remington K."/>
            <person name="Beeson K."/>
            <person name="Tran B."/>
            <person name="Rogers Y.-H."/>
            <person name="Friedman R."/>
            <person name="Venter J.C."/>
        </authorList>
    </citation>
    <scope>NUCLEOTIDE SEQUENCE [LARGE SCALE GENOMIC DNA]</scope>
    <source>
        <strain evidence="1 2">RED65</strain>
    </source>
</reference>
<comment type="caution">
    <text evidence="1">The sequence shown here is derived from an EMBL/GenBank/DDBJ whole genome shotgun (WGS) entry which is preliminary data.</text>
</comment>
<dbReference type="HOGENOM" id="CLU_187643_0_0_6"/>
<proteinExistence type="predicted"/>
<sequence>MKVAINYPFFKCSDDENAFFSRLAEISGFEGVIRDQQIICLTIQDAFSNLALEQLDDISAIWHVQFRVLK</sequence>
<evidence type="ECO:0000313" key="2">
    <source>
        <dbReference type="Proteomes" id="UP000004263"/>
    </source>
</evidence>
<keyword evidence="2" id="KW-1185">Reference proteome</keyword>
<dbReference type="OrthoDB" id="6228409at2"/>
<name>Q1N6D2_9GAMM</name>
<dbReference type="EMBL" id="AAQH01000001">
    <property type="protein sequence ID" value="EAT13660.1"/>
    <property type="molecule type" value="Genomic_DNA"/>
</dbReference>
<accession>Q1N6D2</accession>
<dbReference type="RefSeq" id="WP_007017081.1">
    <property type="nucleotide sequence ID" value="NZ_CH724113.1"/>
</dbReference>
<dbReference type="Proteomes" id="UP000004263">
    <property type="component" value="Unassembled WGS sequence"/>
</dbReference>
<protein>
    <submittedName>
        <fullName evidence="1">Uncharacterized protein</fullName>
    </submittedName>
</protein>
<evidence type="ECO:0000313" key="1">
    <source>
        <dbReference type="EMBL" id="EAT13660.1"/>
    </source>
</evidence>
<gene>
    <name evidence="1" type="ORF">RED65_09719</name>
</gene>
<organism evidence="1 2">
    <name type="scientific">Bermanella marisrubri</name>
    <dbReference type="NCBI Taxonomy" id="207949"/>
    <lineage>
        <taxon>Bacteria</taxon>
        <taxon>Pseudomonadati</taxon>
        <taxon>Pseudomonadota</taxon>
        <taxon>Gammaproteobacteria</taxon>
        <taxon>Oceanospirillales</taxon>
        <taxon>Oceanospirillaceae</taxon>
        <taxon>Bermanella</taxon>
    </lineage>
</organism>